<dbReference type="AlphaFoldDB" id="V2XGI1"/>
<evidence type="ECO:0000256" key="5">
    <source>
        <dbReference type="PROSITE-ProRule" id="PRU00708"/>
    </source>
</evidence>
<dbReference type="Proteomes" id="UP000017559">
    <property type="component" value="Unassembled WGS sequence"/>
</dbReference>
<dbReference type="Pfam" id="PF01535">
    <property type="entry name" value="PPR"/>
    <property type="match status" value="2"/>
</dbReference>
<dbReference type="OrthoDB" id="185373at2759"/>
<evidence type="ECO:0000313" key="7">
    <source>
        <dbReference type="Proteomes" id="UP000017559"/>
    </source>
</evidence>
<proteinExistence type="inferred from homology"/>
<evidence type="ECO:0000256" key="2">
    <source>
        <dbReference type="ARBA" id="ARBA00022737"/>
    </source>
</evidence>
<feature type="repeat" description="PPR" evidence="5">
    <location>
        <begin position="637"/>
        <end position="671"/>
    </location>
</feature>
<sequence length="802" mass="89436">MLRRANLGRRQHLVQVTNIPSIFFRLTSFQPYPILRRCLPSTALAHRSDSPRPHQSGAHATGPNLLEIKDTAQTPKLHPYLPIELLSSLLSQSPDDKVALARIRAAPSLLRHLVDRNDARKLAEAISHSPAPHHAIRVLRLGHIVGGEYKQNAYETVAYQLAELNRWDLVLSVVSLGREHTQKTTTRLLNWRVRALVELDRHDVLREVLAEFREHQLQPNRRTFHLLISGCIRNRDLDGAKALLQKMEKAGIPTDASTHVIIIRYYRTFGFNPTIHEHTLQVLPDIGEAAAAVILNSLIQLRLDAGDVKGSLEILSLFNYTAVAPILKIVSGVVSRQDGGDSSLPDTMNSKSLLPNAETYSIFINYLTSKRELSRAVDVFSAFSSQGIMPTAETVTSLIHLLFASSQGATALKMVADMCKSHSTLYSFSSLLPMDSAIEPPLNTARIAPTTRVFNALLKGLLKTSGIDCIEIMLRIMRVNGISPNASTVETLITHLAHSGYNRPSQLVRLLRKLTYPDIQPSLKHLHAILSAIIRHERFLGFGKGWNSIAAKFSRKRRESPRYSSQDSPPPEPFDPLGGIPFSLQMKPILRSLAERNIKVDSAAAGLRMKHEAVNKLNVENARDVFKMLLARGLQPNAYHFSALIEGYARLGELQAAKDMLKSAADVGVEVNVVMFTILIAGYARQGNPEQAVRTFQAMVGANIRPDIASIDAVASAFFAVGAYLMARRTLITLWTYIEPFPEHLRSVTLKQLAIEFRSIRSDRRVVQKPLTKAEQVRMRRKLVLLLKAWKTFSGSGRQYTE</sequence>
<dbReference type="PANTHER" id="PTHR47447:SF17">
    <property type="entry name" value="OS12G0638900 PROTEIN"/>
    <property type="match status" value="1"/>
</dbReference>
<dbReference type="PROSITE" id="PS51375">
    <property type="entry name" value="PPR"/>
    <property type="match status" value="4"/>
</dbReference>
<gene>
    <name evidence="6" type="ORF">Moror_53</name>
</gene>
<feature type="repeat" description="PPR" evidence="5">
    <location>
        <begin position="672"/>
        <end position="706"/>
    </location>
</feature>
<feature type="repeat" description="PPR" evidence="5">
    <location>
        <begin position="356"/>
        <end position="390"/>
    </location>
</feature>
<protein>
    <submittedName>
        <fullName evidence="6">Pentatricopeptide repeat-containing protein</fullName>
    </submittedName>
</protein>
<evidence type="ECO:0000313" key="6">
    <source>
        <dbReference type="EMBL" id="ESK98303.1"/>
    </source>
</evidence>
<name>V2XGI1_MONRO</name>
<accession>V2XGI1</accession>
<keyword evidence="2" id="KW-0677">Repeat</keyword>
<dbReference type="HOGENOM" id="CLU_013696_0_0_1"/>
<reference evidence="6 7" key="1">
    <citation type="journal article" date="2014" name="BMC Genomics">
        <title>Genome and secretome analysis of the hemibiotrophic fungal pathogen, Moniliophthora roreri, which causes frosty pod rot disease of cacao: mechanisms of the biotrophic and necrotrophic phases.</title>
        <authorList>
            <person name="Meinhardt L.W."/>
            <person name="Costa G.G.L."/>
            <person name="Thomazella D.P.T."/>
            <person name="Teixeira P.J.P.L."/>
            <person name="Carazzolle M.F."/>
            <person name="Schuster S.C."/>
            <person name="Carlson J.E."/>
            <person name="Guiltinan M.J."/>
            <person name="Mieczkowski P."/>
            <person name="Farmer A."/>
            <person name="Ramaraj T."/>
            <person name="Crozier J."/>
            <person name="Davis R.E."/>
            <person name="Shao J."/>
            <person name="Melnick R.L."/>
            <person name="Pereira G.A.G."/>
            <person name="Bailey B.A."/>
        </authorList>
    </citation>
    <scope>NUCLEOTIDE SEQUENCE [LARGE SCALE GENOMIC DNA]</scope>
    <source>
        <strain evidence="6 7">MCA 2997</strain>
    </source>
</reference>
<dbReference type="STRING" id="1381753.V2XGI1"/>
<evidence type="ECO:0000256" key="3">
    <source>
        <dbReference type="ARBA" id="ARBA00044493"/>
    </source>
</evidence>
<dbReference type="Gene3D" id="1.25.40.10">
    <property type="entry name" value="Tetratricopeptide repeat domain"/>
    <property type="match status" value="3"/>
</dbReference>
<comment type="function">
    <text evidence="3">Regulates mitochondrial small subunit maturation by controlling 15S rRNA 5'-end processing. Localizes to the 5' precursor of the 15S rRNA in a position that is subsequently occupied by mS47 in the mature yeast mtSSU. Uses structure and sequence-specific RNA recognition, binding to a single-stranded region of the precursor and specifically recognizing bases -6 to -1. The exchange of Ccm1 for mS47 is coupled to the irreversible removal of precursor rRNA that is accompanied by conformational changes of the mitoribosomal proteins uS5m and mS26. These conformational changes signal completion of 5'-end rRNA processing through protection of the mature 5'-end of the 15S rRNA and stabilization of mS47. The removal of the 5' precursor together with the dissociation of Ccm1 may be catalyzed by the 5'-3' exoribonuclease Pet127. Involved in the specific removal of group I introns in mitochondrial encoded transcripts.</text>
</comment>
<dbReference type="NCBIfam" id="TIGR00756">
    <property type="entry name" value="PPR"/>
    <property type="match status" value="2"/>
</dbReference>
<organism evidence="6 7">
    <name type="scientific">Moniliophthora roreri (strain MCA 2997)</name>
    <name type="common">Cocoa frosty pod rot fungus</name>
    <name type="synonym">Crinipellis roreri</name>
    <dbReference type="NCBI Taxonomy" id="1381753"/>
    <lineage>
        <taxon>Eukaryota</taxon>
        <taxon>Fungi</taxon>
        <taxon>Dikarya</taxon>
        <taxon>Basidiomycota</taxon>
        <taxon>Agaricomycotina</taxon>
        <taxon>Agaricomycetes</taxon>
        <taxon>Agaricomycetidae</taxon>
        <taxon>Agaricales</taxon>
        <taxon>Marasmiineae</taxon>
        <taxon>Marasmiaceae</taxon>
        <taxon>Moniliophthora</taxon>
    </lineage>
</organism>
<dbReference type="InterPro" id="IPR011990">
    <property type="entry name" value="TPR-like_helical_dom_sf"/>
</dbReference>
<feature type="repeat" description="PPR" evidence="5">
    <location>
        <begin position="220"/>
        <end position="254"/>
    </location>
</feature>
<comment type="similarity">
    <text evidence="1">Belongs to the CCM1 family.</text>
</comment>
<evidence type="ECO:0000256" key="1">
    <source>
        <dbReference type="ARBA" id="ARBA00006192"/>
    </source>
</evidence>
<dbReference type="KEGG" id="mrr:Moror_53"/>
<dbReference type="EMBL" id="AWSO01000002">
    <property type="protein sequence ID" value="ESK98303.1"/>
    <property type="molecule type" value="Genomic_DNA"/>
</dbReference>
<evidence type="ECO:0000256" key="4">
    <source>
        <dbReference type="ARBA" id="ARBA00044511"/>
    </source>
</evidence>
<comment type="caution">
    <text evidence="6">The sequence shown here is derived from an EMBL/GenBank/DDBJ whole genome shotgun (WGS) entry which is preliminary data.</text>
</comment>
<dbReference type="PANTHER" id="PTHR47447">
    <property type="entry name" value="OS03G0856100 PROTEIN"/>
    <property type="match status" value="1"/>
</dbReference>
<dbReference type="InterPro" id="IPR002885">
    <property type="entry name" value="PPR_rpt"/>
</dbReference>
<dbReference type="Pfam" id="PF13041">
    <property type="entry name" value="PPR_2"/>
    <property type="match status" value="1"/>
</dbReference>
<comment type="subunit">
    <text evidence="4">Binds to mitochondrial small subunit 15S rRNA.</text>
</comment>
<keyword evidence="7" id="KW-1185">Reference proteome</keyword>